<gene>
    <name evidence="2" type="ordered locus">CPF_1309</name>
</gene>
<name>A0A0H2YS10_CLOP1</name>
<feature type="transmembrane region" description="Helical" evidence="1">
    <location>
        <begin position="88"/>
        <end position="108"/>
    </location>
</feature>
<dbReference type="KEGG" id="cpf:CPF_1309"/>
<dbReference type="EMBL" id="CP000246">
    <property type="protein sequence ID" value="ABG83814.1"/>
    <property type="molecule type" value="Genomic_DNA"/>
</dbReference>
<keyword evidence="1" id="KW-0812">Transmembrane</keyword>
<protein>
    <submittedName>
        <fullName evidence="2">Uncharacterized protein</fullName>
    </submittedName>
</protein>
<feature type="transmembrane region" description="Helical" evidence="1">
    <location>
        <begin position="56"/>
        <end position="76"/>
    </location>
</feature>
<dbReference type="Proteomes" id="UP000001823">
    <property type="component" value="Chromosome"/>
</dbReference>
<dbReference type="PaxDb" id="195103-CPF_1309"/>
<evidence type="ECO:0000313" key="3">
    <source>
        <dbReference type="Proteomes" id="UP000001823"/>
    </source>
</evidence>
<dbReference type="RefSeq" id="WP_003458538.1">
    <property type="nucleotide sequence ID" value="NC_008261.1"/>
</dbReference>
<dbReference type="STRING" id="195103.CPF_1309"/>
<organism evidence="2 3">
    <name type="scientific">Clostridium perfringens (strain ATCC 13124 / DSM 756 / JCM 1290 / NCIMB 6125 / NCTC 8237 / Type A)</name>
    <dbReference type="NCBI Taxonomy" id="195103"/>
    <lineage>
        <taxon>Bacteria</taxon>
        <taxon>Bacillati</taxon>
        <taxon>Bacillota</taxon>
        <taxon>Clostridia</taxon>
        <taxon>Eubacteriales</taxon>
        <taxon>Clostridiaceae</taxon>
        <taxon>Clostridium</taxon>
    </lineage>
</organism>
<evidence type="ECO:0000313" key="2">
    <source>
        <dbReference type="EMBL" id="ABG83814.1"/>
    </source>
</evidence>
<proteinExistence type="predicted"/>
<dbReference type="HOGENOM" id="CLU_1822045_0_0_9"/>
<evidence type="ECO:0000256" key="1">
    <source>
        <dbReference type="SAM" id="Phobius"/>
    </source>
</evidence>
<feature type="transmembrane region" description="Helical" evidence="1">
    <location>
        <begin position="114"/>
        <end position="138"/>
    </location>
</feature>
<sequence length="141" mass="16556">MDKIKKILYPIIVIIQTILWIGVIAIQYLTNKKAGVMHHVYFRKYQYSNSISIENLNILSIIALIISLVFFIWFIYSIKAKKSGFYKIQTIITSIMAIILILVIKLTFFQNLLAYYYFIMIGIIVLVIQILWNVIIAIKYK</sequence>
<dbReference type="eggNOG" id="ENOG5034AXK">
    <property type="taxonomic scope" value="Bacteria"/>
</dbReference>
<keyword evidence="1" id="KW-0472">Membrane</keyword>
<keyword evidence="3" id="KW-1185">Reference proteome</keyword>
<feature type="transmembrane region" description="Helical" evidence="1">
    <location>
        <begin position="7"/>
        <end position="29"/>
    </location>
</feature>
<keyword evidence="1" id="KW-1133">Transmembrane helix</keyword>
<accession>A0A0H2YS10</accession>
<reference evidence="2 3" key="1">
    <citation type="journal article" date="2006" name="Genome Res.">
        <title>Skewed genomic variability in strains of the toxigenic bacterial pathogen, Clostridium perfringens.</title>
        <authorList>
            <person name="Myers G.S."/>
            <person name="Rasko D.A."/>
            <person name="Cheung J.K."/>
            <person name="Ravel J."/>
            <person name="Seshadri R."/>
            <person name="Deboy R.T."/>
            <person name="Ren Q."/>
            <person name="Varga J."/>
            <person name="Awad M.M."/>
            <person name="Brinkac L.M."/>
            <person name="Daugherty S.C."/>
            <person name="Haft D.H."/>
            <person name="Dodson R.J."/>
            <person name="Madupu R."/>
            <person name="Nelson W.C."/>
            <person name="Rosovitz M.J."/>
            <person name="Sullivan S.A."/>
            <person name="Khouri H."/>
            <person name="Dimitrov G.I."/>
            <person name="Watkins K.L."/>
            <person name="Mulligan S."/>
            <person name="Benton J."/>
            <person name="Radune D."/>
            <person name="Fisher D.J."/>
            <person name="Atkins H.S."/>
            <person name="Hiscox T."/>
            <person name="Jost B.H."/>
            <person name="Billington S.J."/>
            <person name="Songer J.G."/>
            <person name="McClane B.A."/>
            <person name="Titball R.W."/>
            <person name="Rood J.I."/>
            <person name="Melville S.B."/>
            <person name="Paulsen I.T."/>
        </authorList>
    </citation>
    <scope>NUCLEOTIDE SEQUENCE [LARGE SCALE GENOMIC DNA]</scope>
    <source>
        <strain evidence="3">ATCC 13124 / DSM 756 / JCM 1290 / NCIMB 6125 / NCTC 8237 / S 107 / Type A</strain>
    </source>
</reference>
<dbReference type="AlphaFoldDB" id="A0A0H2YS10"/>